<dbReference type="EMBL" id="BARW01000408">
    <property type="protein sequence ID" value="GAI64079.1"/>
    <property type="molecule type" value="Genomic_DNA"/>
</dbReference>
<reference evidence="1" key="1">
    <citation type="journal article" date="2014" name="Front. Microbiol.">
        <title>High frequency of phylogenetically diverse reductive dehalogenase-homologous genes in deep subseafloor sedimentary metagenomes.</title>
        <authorList>
            <person name="Kawai M."/>
            <person name="Futagami T."/>
            <person name="Toyoda A."/>
            <person name="Takaki Y."/>
            <person name="Nishi S."/>
            <person name="Hori S."/>
            <person name="Arai W."/>
            <person name="Tsubouchi T."/>
            <person name="Morono Y."/>
            <person name="Uchiyama I."/>
            <person name="Ito T."/>
            <person name="Fujiyama A."/>
            <person name="Inagaki F."/>
            <person name="Takami H."/>
        </authorList>
    </citation>
    <scope>NUCLEOTIDE SEQUENCE</scope>
    <source>
        <strain evidence="1">Expedition CK06-06</strain>
    </source>
</reference>
<dbReference type="AlphaFoldDB" id="X1S8J1"/>
<sequence length="141" mass="16871">MFDTLHDVFYLISRPDNITESAWINPTVREIQHRLLTRSGLIRTERQIRRLVAELEQRGLIRKEDRSGQPQPRSLQERAARYEIVPPDTLPDNRVRLLLFSKMNVEREKRRRTREEKEAFQLAKGRAVLERIERERKEAGE</sequence>
<proteinExistence type="predicted"/>
<comment type="caution">
    <text evidence="1">The sequence shown here is derived from an EMBL/GenBank/DDBJ whole genome shotgun (WGS) entry which is preliminary data.</text>
</comment>
<accession>X1S8J1</accession>
<organism evidence="1">
    <name type="scientific">marine sediment metagenome</name>
    <dbReference type="NCBI Taxonomy" id="412755"/>
    <lineage>
        <taxon>unclassified sequences</taxon>
        <taxon>metagenomes</taxon>
        <taxon>ecological metagenomes</taxon>
    </lineage>
</organism>
<evidence type="ECO:0000313" key="1">
    <source>
        <dbReference type="EMBL" id="GAI64079.1"/>
    </source>
</evidence>
<name>X1S8J1_9ZZZZ</name>
<protein>
    <submittedName>
        <fullName evidence="1">Uncharacterized protein</fullName>
    </submittedName>
</protein>
<gene>
    <name evidence="1" type="ORF">S12H4_01874</name>
</gene>